<evidence type="ECO:0000259" key="1">
    <source>
        <dbReference type="PROSITE" id="PS50878"/>
    </source>
</evidence>
<dbReference type="InterPro" id="IPR043502">
    <property type="entry name" value="DNA/RNA_pol_sf"/>
</dbReference>
<dbReference type="Pfam" id="PF00078">
    <property type="entry name" value="RVT_1"/>
    <property type="match status" value="1"/>
</dbReference>
<feature type="domain" description="Reverse transcriptase" evidence="1">
    <location>
        <begin position="481"/>
        <end position="691"/>
    </location>
</feature>
<dbReference type="PROSITE" id="PS50878">
    <property type="entry name" value="RT_POL"/>
    <property type="match status" value="1"/>
</dbReference>
<dbReference type="SUPFAM" id="SSF56219">
    <property type="entry name" value="DNase I-like"/>
    <property type="match status" value="1"/>
</dbReference>
<dbReference type="InterPro" id="IPR005135">
    <property type="entry name" value="Endo/exonuclease/phosphatase"/>
</dbReference>
<sequence>MCVNIRSLANPRNFSKLESLIANMNIKPTVICVNETWIKQKKPGIHCYLPGYNFISNSHVITTGGGVGLYVDNKIPHSLCNDLTIMKEKTFESLFIQFEVSNTKIVCGTIYRSPGQDGSSYNDFHNTLTASLSKINKMRLPTYILGDFNFNLLDTNNIHVDNFTTSLFENSFIPLINKPTRITGTVSTCIDHIWTNNHKHKTTSSILLDAISDHLPIMVCTNVKTKHRNMVPRQRNFCNKNIEKFKTNLSDIDISGVMTQNDPNQAYSLLTQLIGQQFVNCFPFSPTKSEHETQVWFDQELHNIQMLKQRSYKKYMNKKTECRKEKYNKVRNLYTHMLTKKKQEHYHKLFTSTKQNTKRTWATINKLLGRVKTKSTSPMIIDGCITTEPRKIANHFNQYFGTVAKNLAVKLNPPKKPFHSYLSKDCPNSMFLYPTCPGEIVQTIQSMQPKLSCGFDEIPVKVIKNFSENIILALSHVINLSFRTGTTFLTDFKQAKVIPIYKKGDRKLASNYRPISLLSNLSKVVERLVYNRVYSFLITTNFFSNSQFGFRKQHSTSHVTTKLIAEVTENLNNKNHTLGIFLDLSKAFDTIDHKIMLKKLYACGIRGVALDWFESYLGGRSQHVFYYDFISTNKQGISLGVPQGSILGPLLFIIYVNDFPTCLHYSTPLMFADDTTIIVSAKTKDELKKKS</sequence>
<dbReference type="SUPFAM" id="SSF56672">
    <property type="entry name" value="DNA/RNA polymerases"/>
    <property type="match status" value="1"/>
</dbReference>
<organism evidence="2">
    <name type="scientific">Phallusia mammillata</name>
    <dbReference type="NCBI Taxonomy" id="59560"/>
    <lineage>
        <taxon>Eukaryota</taxon>
        <taxon>Metazoa</taxon>
        <taxon>Chordata</taxon>
        <taxon>Tunicata</taxon>
        <taxon>Ascidiacea</taxon>
        <taxon>Phlebobranchia</taxon>
        <taxon>Ascidiidae</taxon>
        <taxon>Phallusia</taxon>
    </lineage>
</organism>
<accession>A0A6F9DI51</accession>
<name>A0A6F9DI51_9ASCI</name>
<dbReference type="EMBL" id="LR787275">
    <property type="protein sequence ID" value="CAB3263137.1"/>
    <property type="molecule type" value="mRNA"/>
</dbReference>
<proteinExistence type="evidence at transcript level"/>
<protein>
    <submittedName>
        <fullName evidence="2">Uncharacterized protein LOC104265527</fullName>
    </submittedName>
</protein>
<gene>
    <name evidence="2" type="primary">LOC104265527</name>
</gene>
<dbReference type="InterPro" id="IPR036691">
    <property type="entry name" value="Endo/exonu/phosph_ase_sf"/>
</dbReference>
<dbReference type="CDD" id="cd01650">
    <property type="entry name" value="RT_nLTR_like"/>
    <property type="match status" value="1"/>
</dbReference>
<dbReference type="Pfam" id="PF03372">
    <property type="entry name" value="Exo_endo_phos"/>
    <property type="match status" value="1"/>
</dbReference>
<dbReference type="PANTHER" id="PTHR47510:SF3">
    <property type="entry name" value="ENDO_EXONUCLEASE_PHOSPHATASE DOMAIN-CONTAINING PROTEIN"/>
    <property type="match status" value="1"/>
</dbReference>
<dbReference type="Gene3D" id="3.60.10.10">
    <property type="entry name" value="Endonuclease/exonuclease/phosphatase"/>
    <property type="match status" value="1"/>
</dbReference>
<evidence type="ECO:0000313" key="2">
    <source>
        <dbReference type="EMBL" id="CAB3263137.1"/>
    </source>
</evidence>
<dbReference type="GO" id="GO:0003824">
    <property type="term" value="F:catalytic activity"/>
    <property type="evidence" value="ECO:0007669"/>
    <property type="project" value="InterPro"/>
</dbReference>
<dbReference type="PANTHER" id="PTHR47510">
    <property type="entry name" value="REVERSE TRANSCRIPTASE DOMAIN-CONTAINING PROTEIN"/>
    <property type="match status" value="1"/>
</dbReference>
<dbReference type="AlphaFoldDB" id="A0A6F9DI51"/>
<dbReference type="InterPro" id="IPR000477">
    <property type="entry name" value="RT_dom"/>
</dbReference>
<reference evidence="2" key="1">
    <citation type="submission" date="2020-04" db="EMBL/GenBank/DDBJ databases">
        <authorList>
            <person name="Neveu A P."/>
        </authorList>
    </citation>
    <scope>NUCLEOTIDE SEQUENCE</scope>
    <source>
        <tissue evidence="2">Whole embryo</tissue>
    </source>
</reference>